<dbReference type="RefSeq" id="WP_290293780.1">
    <property type="nucleotide sequence ID" value="NZ_JAUFQA010000001.1"/>
</dbReference>
<comment type="caution">
    <text evidence="2">The sequence shown here is derived from an EMBL/GenBank/DDBJ whole genome shotgun (WGS) entry which is preliminary data.</text>
</comment>
<keyword evidence="3" id="KW-1185">Reference proteome</keyword>
<evidence type="ECO:0000313" key="3">
    <source>
        <dbReference type="Proteomes" id="UP001595766"/>
    </source>
</evidence>
<name>A0ABV8EN54_9BACT</name>
<organism evidence="2 3">
    <name type="scientific">Belliella kenyensis</name>
    <dbReference type="NCBI Taxonomy" id="1472724"/>
    <lineage>
        <taxon>Bacteria</taxon>
        <taxon>Pseudomonadati</taxon>
        <taxon>Bacteroidota</taxon>
        <taxon>Cytophagia</taxon>
        <taxon>Cytophagales</taxon>
        <taxon>Cyclobacteriaceae</taxon>
        <taxon>Belliella</taxon>
    </lineage>
</organism>
<reference evidence="3" key="1">
    <citation type="journal article" date="2019" name="Int. J. Syst. Evol. Microbiol.">
        <title>The Global Catalogue of Microorganisms (GCM) 10K type strain sequencing project: providing services to taxonomists for standard genome sequencing and annotation.</title>
        <authorList>
            <consortium name="The Broad Institute Genomics Platform"/>
            <consortium name="The Broad Institute Genome Sequencing Center for Infectious Disease"/>
            <person name="Wu L."/>
            <person name="Ma J."/>
        </authorList>
    </citation>
    <scope>NUCLEOTIDE SEQUENCE [LARGE SCALE GENOMIC DNA]</scope>
    <source>
        <strain evidence="3">CECT 8551</strain>
    </source>
</reference>
<evidence type="ECO:0000256" key="1">
    <source>
        <dbReference type="SAM" id="MobiDB-lite"/>
    </source>
</evidence>
<protein>
    <submittedName>
        <fullName evidence="2">Uncharacterized protein</fullName>
    </submittedName>
</protein>
<dbReference type="Proteomes" id="UP001595766">
    <property type="component" value="Unassembled WGS sequence"/>
</dbReference>
<gene>
    <name evidence="2" type="ORF">ACFOUP_15245</name>
</gene>
<sequence>MLPFQGAVCVVMLRYSRRFLELEISEAFSQGSVSGYSGLEGSTCSRISSKSCEGN</sequence>
<proteinExistence type="predicted"/>
<dbReference type="EMBL" id="JBHSAV010000059">
    <property type="protein sequence ID" value="MFC3977742.1"/>
    <property type="molecule type" value="Genomic_DNA"/>
</dbReference>
<evidence type="ECO:0000313" key="2">
    <source>
        <dbReference type="EMBL" id="MFC3977742.1"/>
    </source>
</evidence>
<accession>A0ABV8EN54</accession>
<feature type="region of interest" description="Disordered" evidence="1">
    <location>
        <begin position="32"/>
        <end position="55"/>
    </location>
</feature>